<feature type="compositionally biased region" description="Polar residues" evidence="1">
    <location>
        <begin position="70"/>
        <end position="100"/>
    </location>
</feature>
<evidence type="ECO:0000313" key="3">
    <source>
        <dbReference type="EMBL" id="KAB1639361.1"/>
    </source>
</evidence>
<evidence type="ECO:0000256" key="1">
    <source>
        <dbReference type="SAM" id="MobiDB-lite"/>
    </source>
</evidence>
<evidence type="ECO:0008006" key="5">
    <source>
        <dbReference type="Google" id="ProtNLM"/>
    </source>
</evidence>
<feature type="compositionally biased region" description="Low complexity" evidence="1">
    <location>
        <begin position="103"/>
        <end position="112"/>
    </location>
</feature>
<feature type="transmembrane region" description="Helical" evidence="2">
    <location>
        <begin position="224"/>
        <end position="251"/>
    </location>
</feature>
<accession>A0A7J5B6S4</accession>
<dbReference type="OrthoDB" id="5126424at2"/>
<evidence type="ECO:0000313" key="4">
    <source>
        <dbReference type="Proteomes" id="UP000490386"/>
    </source>
</evidence>
<keyword evidence="2" id="KW-1133">Transmembrane helix</keyword>
<dbReference type="RefSeq" id="WP_151422327.1">
    <property type="nucleotide sequence ID" value="NZ_WBJX01000001.1"/>
</dbReference>
<feature type="compositionally biased region" description="Low complexity" evidence="1">
    <location>
        <begin position="121"/>
        <end position="157"/>
    </location>
</feature>
<dbReference type="AlphaFoldDB" id="A0A7J5B6S4"/>
<sequence length="259" mass="25620">MSDSNQVPGDKPKLPDDGNTPPQYEAPAAYTPPAESVDYSAPSSSGTDYTPPASSGADYSAPSAAGSDYTAPSSSGTDYSAPSSSGTDYSAPSAAGSQYTPPAASGSAASGSVSYTPPSEPAAAPSSAPYSQAPSAGQAPAYGAAQGQSQGHGATQGYATPGYPTQSATPKRTLSIVGLSLGGVGVLLGLLGQFYLGLPLGVAGLICAIMAKKREPQAGAIRTWGFWVSIASIVISAVVGIIGVIFAAVFLNEMSGYGY</sequence>
<reference evidence="3 4" key="1">
    <citation type="submission" date="2019-09" db="EMBL/GenBank/DDBJ databases">
        <title>Phylogeny of genus Pseudoclavibacter and closely related genus.</title>
        <authorList>
            <person name="Li Y."/>
        </authorList>
    </citation>
    <scope>NUCLEOTIDE SEQUENCE [LARGE SCALE GENOMIC DNA]</scope>
    <source>
        <strain evidence="3 4">THG-MD12</strain>
    </source>
</reference>
<comment type="caution">
    <text evidence="3">The sequence shown here is derived from an EMBL/GenBank/DDBJ whole genome shotgun (WGS) entry which is preliminary data.</text>
</comment>
<keyword evidence="4" id="KW-1185">Reference proteome</keyword>
<evidence type="ECO:0000256" key="2">
    <source>
        <dbReference type="SAM" id="Phobius"/>
    </source>
</evidence>
<name>A0A7J5B6S4_9MICO</name>
<feature type="region of interest" description="Disordered" evidence="1">
    <location>
        <begin position="1"/>
        <end position="167"/>
    </location>
</feature>
<feature type="compositionally biased region" description="Low complexity" evidence="1">
    <location>
        <begin position="20"/>
        <end position="35"/>
    </location>
</feature>
<feature type="transmembrane region" description="Helical" evidence="2">
    <location>
        <begin position="196"/>
        <end position="212"/>
    </location>
</feature>
<dbReference type="Proteomes" id="UP000490386">
    <property type="component" value="Unassembled WGS sequence"/>
</dbReference>
<protein>
    <recommendedName>
        <fullName evidence="5">DUF4190 domain-containing protein</fullName>
    </recommendedName>
</protein>
<keyword evidence="2" id="KW-0472">Membrane</keyword>
<keyword evidence="2" id="KW-0812">Transmembrane</keyword>
<proteinExistence type="predicted"/>
<gene>
    <name evidence="3" type="ORF">F8O03_03205</name>
</gene>
<dbReference type="EMBL" id="WBJX01000001">
    <property type="protein sequence ID" value="KAB1639361.1"/>
    <property type="molecule type" value="Genomic_DNA"/>
</dbReference>
<organism evidence="3 4">
    <name type="scientific">Pseudoclavibacter terrae</name>
    <dbReference type="NCBI Taxonomy" id="1530195"/>
    <lineage>
        <taxon>Bacteria</taxon>
        <taxon>Bacillati</taxon>
        <taxon>Actinomycetota</taxon>
        <taxon>Actinomycetes</taxon>
        <taxon>Micrococcales</taxon>
        <taxon>Microbacteriaceae</taxon>
        <taxon>Pseudoclavibacter</taxon>
    </lineage>
</organism>